<reference evidence="1 2" key="1">
    <citation type="submission" date="2006-03" db="EMBL/GenBank/DDBJ databases">
        <title>Annotation of Plasmodium falciparum HB3.</title>
        <authorList>
            <consortium name="The Broad Institute Genome Sequencing Platform"/>
            <person name="Volkman S.K."/>
            <person name="Neafsey D.E."/>
            <person name="Dash A.P."/>
            <person name="Chitnis C.E."/>
            <person name="Hartl D.L."/>
            <person name="Young S.K."/>
            <person name="Zeng Q."/>
            <person name="Koehrsen M."/>
            <person name="Alvarado L."/>
            <person name="Berlin A."/>
            <person name="Borenstein D."/>
            <person name="Chapman S.B."/>
            <person name="Chen Z."/>
            <person name="Engels R."/>
            <person name="Freedman E."/>
            <person name="Gellesch M."/>
            <person name="Goldberg J."/>
            <person name="Griggs A."/>
            <person name="Gujja S."/>
            <person name="Heilman E.R."/>
            <person name="Heiman D.I."/>
            <person name="Howarth C."/>
            <person name="Jen D."/>
            <person name="Larson L."/>
            <person name="Mehta T."/>
            <person name="Neiman D."/>
            <person name="Park D."/>
            <person name="Pearson M."/>
            <person name="Roberts A."/>
            <person name="Saif S."/>
            <person name="Shea T."/>
            <person name="Shenoy N."/>
            <person name="Sisk P."/>
            <person name="Stolte C."/>
            <person name="Sykes S."/>
            <person name="Walk T."/>
            <person name="White J."/>
            <person name="Yandava C."/>
            <person name="Haas B."/>
            <person name="Henn M.R."/>
            <person name="Nusbaum C."/>
            <person name="Birren B."/>
        </authorList>
    </citation>
    <scope>NUCLEOTIDE SEQUENCE [LARGE SCALE GENOMIC DNA]</scope>
    <source>
        <strain evidence="1">HB3</strain>
    </source>
</reference>
<dbReference type="EMBL" id="CH671919">
    <property type="protein sequence ID" value="KOB58370.1"/>
    <property type="molecule type" value="Genomic_DNA"/>
</dbReference>
<organism evidence="1 2">
    <name type="scientific">Plasmodium falciparum (isolate HB3)</name>
    <dbReference type="NCBI Taxonomy" id="137071"/>
    <lineage>
        <taxon>Eukaryota</taxon>
        <taxon>Sar</taxon>
        <taxon>Alveolata</taxon>
        <taxon>Apicomplexa</taxon>
        <taxon>Aconoidasida</taxon>
        <taxon>Haemosporida</taxon>
        <taxon>Plasmodiidae</taxon>
        <taxon>Plasmodium</taxon>
        <taxon>Plasmodium (Laverania)</taxon>
    </lineage>
</organism>
<accession>A0A0L7K5L2</accession>
<reference evidence="2" key="2">
    <citation type="submission" date="2006-03" db="EMBL/GenBank/DDBJ databases">
        <title>The genome sequence of the Plasmodium falciparum HB3.</title>
        <authorList>
            <consortium name="The Broad Institute Genome Sequencing Platform"/>
            <person name="Birren B."/>
            <person name="Lander E."/>
            <person name="Galagan J."/>
            <person name="Nusbaum C."/>
            <person name="Devon K."/>
            <person name="Henn M."/>
            <person name="Jaffe D."/>
            <person name="Butler J."/>
            <person name="Alvarez P."/>
            <person name="Gnerre S."/>
            <person name="Grabherr M."/>
            <person name="Kleber M."/>
            <person name="Mauceli E."/>
            <person name="Brockman W."/>
            <person name="MacCallum I.A."/>
            <person name="Rounsley S."/>
            <person name="Young S."/>
            <person name="LaButti K."/>
            <person name="Pushparaj V."/>
            <person name="DeCaprio D."/>
            <person name="Crawford M."/>
            <person name="Koehrsen M."/>
            <person name="Engels R."/>
            <person name="Montgomery P."/>
            <person name="Pearson M."/>
            <person name="Howarth C."/>
            <person name="Larson L."/>
            <person name="Luoma S."/>
            <person name="White J."/>
            <person name="Kodira C."/>
            <person name="Zeng Q."/>
            <person name="Oleary S."/>
            <person name="Yandava C."/>
            <person name="Alvarado L."/>
            <person name="Wirth D."/>
            <person name="Volkman S."/>
            <person name="Hartl D."/>
        </authorList>
    </citation>
    <scope>NUCLEOTIDE SEQUENCE [LARGE SCALE GENOMIC DNA]</scope>
</reference>
<proteinExistence type="predicted"/>
<evidence type="ECO:0000313" key="2">
    <source>
        <dbReference type="Proteomes" id="UP000054289"/>
    </source>
</evidence>
<sequence length="161" mass="19418">MCSNILLGRNEKNNNDIYDDDINLEDEYKKNKQLYDIFEKIKHIQLDIKYKMESVENKKDFQNVYDGLYIHDVLIEKNKNEKGEENKSNILTYKKNTTINNISNEQNYINNVGKDESEYLKCLNDKKLEYKYYNSYEKLSRFQKNKVFIIPGSQMWTLRLI</sequence>
<protein>
    <submittedName>
        <fullName evidence="1">Uncharacterized protein</fullName>
    </submittedName>
</protein>
<dbReference type="KEGG" id="pfh:PFHG_05626"/>
<dbReference type="AlphaFoldDB" id="A0A0L7K5L2"/>
<gene>
    <name evidence="1" type="ORF">PFHG_05626</name>
</gene>
<name>A0A0L7K5L2_PLAFX</name>
<evidence type="ECO:0000313" key="1">
    <source>
        <dbReference type="EMBL" id="KOB58370.1"/>
    </source>
</evidence>
<dbReference type="Proteomes" id="UP000054289">
    <property type="component" value="Unassembled WGS sequence"/>
</dbReference>